<accession>A0ACD1GE36</accession>
<evidence type="ECO:0000313" key="2">
    <source>
        <dbReference type="Proteomes" id="UP000249057"/>
    </source>
</evidence>
<gene>
    <name evidence="1" type="ORF">BO95DRAFT_441240</name>
</gene>
<proteinExistence type="predicted"/>
<reference evidence="1" key="1">
    <citation type="submission" date="2018-02" db="EMBL/GenBank/DDBJ databases">
        <title>The genomes of Aspergillus section Nigri reveals drivers in fungal speciation.</title>
        <authorList>
            <consortium name="DOE Joint Genome Institute"/>
            <person name="Vesth T.C."/>
            <person name="Nybo J."/>
            <person name="Theobald S."/>
            <person name="Brandl J."/>
            <person name="Frisvad J.C."/>
            <person name="Nielsen K.F."/>
            <person name="Lyhne E.K."/>
            <person name="Kogle M.E."/>
            <person name="Kuo A."/>
            <person name="Riley R."/>
            <person name="Clum A."/>
            <person name="Nolan M."/>
            <person name="Lipzen A."/>
            <person name="Salamov A."/>
            <person name="Henrissat B."/>
            <person name="Wiebenga A."/>
            <person name="De vries R.P."/>
            <person name="Grigoriev I.V."/>
            <person name="Mortensen U.H."/>
            <person name="Andersen M.R."/>
            <person name="Baker S.E."/>
        </authorList>
    </citation>
    <scope>NUCLEOTIDE SEQUENCE</scope>
    <source>
        <strain evidence="1">CBS 621.78</strain>
    </source>
</reference>
<sequence length="121" mass="13429">MPSNPFNSMYRAIRSKSPKNGNGSEDSKFFMNNADSKQTKDSTSSKEHAQDDSASVLSDATTLAPRKDEQPPRKGGSRDQEEIDFDSVRYNSDARNGDPSLIPRVARCAPLSARYSAFHER</sequence>
<dbReference type="Proteomes" id="UP000249057">
    <property type="component" value="Unassembled WGS sequence"/>
</dbReference>
<evidence type="ECO:0000313" key="1">
    <source>
        <dbReference type="EMBL" id="RAH47437.1"/>
    </source>
</evidence>
<keyword evidence="2" id="KW-1185">Reference proteome</keyword>
<organism evidence="1 2">
    <name type="scientific">Aspergillus brunneoviolaceus CBS 621.78</name>
    <dbReference type="NCBI Taxonomy" id="1450534"/>
    <lineage>
        <taxon>Eukaryota</taxon>
        <taxon>Fungi</taxon>
        <taxon>Dikarya</taxon>
        <taxon>Ascomycota</taxon>
        <taxon>Pezizomycotina</taxon>
        <taxon>Eurotiomycetes</taxon>
        <taxon>Eurotiomycetidae</taxon>
        <taxon>Eurotiales</taxon>
        <taxon>Aspergillaceae</taxon>
        <taxon>Aspergillus</taxon>
        <taxon>Aspergillus subgen. Circumdati</taxon>
    </lineage>
</organism>
<dbReference type="EMBL" id="KZ825330">
    <property type="protein sequence ID" value="RAH47437.1"/>
    <property type="molecule type" value="Genomic_DNA"/>
</dbReference>
<name>A0ACD1GE36_9EURO</name>
<protein>
    <submittedName>
        <fullName evidence="1">Uncharacterized protein</fullName>
    </submittedName>
</protein>